<gene>
    <name evidence="1" type="ORF">Cboi01_000367600</name>
</gene>
<comment type="caution">
    <text evidence="1">The sequence shown here is derived from an EMBL/GenBank/DDBJ whole genome shotgun (WGS) entry which is preliminary data.</text>
</comment>
<dbReference type="Proteomes" id="UP001165101">
    <property type="component" value="Unassembled WGS sequence"/>
</dbReference>
<sequence>MFTPVESAIGALLIQASTTSYLKLTGNVIGFSSIIFNFFNQNPRKFFSNAKNLLSTFKTNLNATAVVFGVYLSSEFTARFIPDFLPSFSPSNITNFIPSIALNNLSSSAVGILAYSFVGLLVGLGTSLGCGCTSGHMLTGLSRLRWRSFVATCTFSGMAIAVCTYFDLGLAPISEGLPNYMVDPEFPLFSNNKTILLSLVAYAFVSSYLLLPKAMYHLKSYINNNKSYLSKNTSDLLLNIGKFVSGVNSGFLFGLGLIISGMASPSKTLGFLSILNINKFDPSLAMIILFAIIPNIFLWKKFSPQDLNEQNKLISKNNNNNNFEKLKNDSDLIKTDSIDSTNKINNTGNSCFLSKSSPILEDKYSLNFSSETPTKFIIGHVLFGIGWGLLGICPGPGLLGGIFNGVNGISWLGCFFIGYKIAKYI</sequence>
<keyword evidence="2" id="KW-1185">Reference proteome</keyword>
<accession>A0ACB5TT99</accession>
<evidence type="ECO:0000313" key="2">
    <source>
        <dbReference type="Proteomes" id="UP001165101"/>
    </source>
</evidence>
<proteinExistence type="predicted"/>
<evidence type="ECO:0000313" key="1">
    <source>
        <dbReference type="EMBL" id="GME94858.1"/>
    </source>
</evidence>
<reference evidence="1" key="1">
    <citation type="submission" date="2023-04" db="EMBL/GenBank/DDBJ databases">
        <title>Candida boidinii NBRC 1967.</title>
        <authorList>
            <person name="Ichikawa N."/>
            <person name="Sato H."/>
            <person name="Tonouchi N."/>
        </authorList>
    </citation>
    <scope>NUCLEOTIDE SEQUENCE</scope>
    <source>
        <strain evidence="1">NBRC 1967</strain>
    </source>
</reference>
<name>A0ACB5TT99_CANBO</name>
<organism evidence="1 2">
    <name type="scientific">Candida boidinii</name>
    <name type="common">Yeast</name>
    <dbReference type="NCBI Taxonomy" id="5477"/>
    <lineage>
        <taxon>Eukaryota</taxon>
        <taxon>Fungi</taxon>
        <taxon>Dikarya</taxon>
        <taxon>Ascomycota</taxon>
        <taxon>Saccharomycotina</taxon>
        <taxon>Pichiomycetes</taxon>
        <taxon>Pichiales</taxon>
        <taxon>Pichiaceae</taxon>
        <taxon>Ogataea</taxon>
        <taxon>Ogataea/Candida clade</taxon>
    </lineage>
</organism>
<protein>
    <submittedName>
        <fullName evidence="1">Unnamed protein product</fullName>
    </submittedName>
</protein>
<dbReference type="EMBL" id="BSXV01002092">
    <property type="protein sequence ID" value="GME94858.1"/>
    <property type="molecule type" value="Genomic_DNA"/>
</dbReference>